<gene>
    <name evidence="2" type="ORF">BKA67DRAFT_344507</name>
</gene>
<dbReference type="OrthoDB" id="5347061at2759"/>
<dbReference type="PANTHER" id="PTHR33112:SF16">
    <property type="entry name" value="HETEROKARYON INCOMPATIBILITY DOMAIN-CONTAINING PROTEIN"/>
    <property type="match status" value="1"/>
</dbReference>
<name>A0A9P8UGY5_9PEZI</name>
<dbReference type="PANTHER" id="PTHR33112">
    <property type="entry name" value="DOMAIN PROTEIN, PUTATIVE-RELATED"/>
    <property type="match status" value="1"/>
</dbReference>
<dbReference type="EMBL" id="JAGPXC010000006">
    <property type="protein sequence ID" value="KAH6652029.1"/>
    <property type="molecule type" value="Genomic_DNA"/>
</dbReference>
<reference evidence="2" key="1">
    <citation type="journal article" date="2021" name="Nat. Commun.">
        <title>Genetic determinants of endophytism in the Arabidopsis root mycobiome.</title>
        <authorList>
            <person name="Mesny F."/>
            <person name="Miyauchi S."/>
            <person name="Thiergart T."/>
            <person name="Pickel B."/>
            <person name="Atanasova L."/>
            <person name="Karlsson M."/>
            <person name="Huettel B."/>
            <person name="Barry K.W."/>
            <person name="Haridas S."/>
            <person name="Chen C."/>
            <person name="Bauer D."/>
            <person name="Andreopoulos W."/>
            <person name="Pangilinan J."/>
            <person name="LaButti K."/>
            <person name="Riley R."/>
            <person name="Lipzen A."/>
            <person name="Clum A."/>
            <person name="Drula E."/>
            <person name="Henrissat B."/>
            <person name="Kohler A."/>
            <person name="Grigoriev I.V."/>
            <person name="Martin F.M."/>
            <person name="Hacquard S."/>
        </authorList>
    </citation>
    <scope>NUCLEOTIDE SEQUENCE</scope>
    <source>
        <strain evidence="2">MPI-SDFR-AT-0073</strain>
    </source>
</reference>
<dbReference type="Proteomes" id="UP000758603">
    <property type="component" value="Unassembled WGS sequence"/>
</dbReference>
<comment type="caution">
    <text evidence="2">The sequence shown here is derived from an EMBL/GenBank/DDBJ whole genome shotgun (WGS) entry which is preliminary data.</text>
</comment>
<evidence type="ECO:0000259" key="1">
    <source>
        <dbReference type="Pfam" id="PF06985"/>
    </source>
</evidence>
<sequence>MGRTMMNGTWWVSTHQMKPRQSLHTSSDSCLSLTRKWLDDCIQKDRSCASTGSGFLPTRLLDVGHSTSSRTIRLAMSHVLPTDAPYLTLSYCWGRGKPLVLTGTSLLNFLEEIDTTSLPKTIADGVDITQRLSHRYLWVDSLCIIQDSKDD</sequence>
<evidence type="ECO:0000313" key="3">
    <source>
        <dbReference type="Proteomes" id="UP000758603"/>
    </source>
</evidence>
<dbReference type="AlphaFoldDB" id="A0A9P8UGY5"/>
<keyword evidence="3" id="KW-1185">Reference proteome</keyword>
<feature type="domain" description="Heterokaryon incompatibility" evidence="1">
    <location>
        <begin position="86"/>
        <end position="150"/>
    </location>
</feature>
<dbReference type="RefSeq" id="XP_045956307.1">
    <property type="nucleotide sequence ID" value="XM_046096326.1"/>
</dbReference>
<dbReference type="GeneID" id="70125219"/>
<dbReference type="InterPro" id="IPR010730">
    <property type="entry name" value="HET"/>
</dbReference>
<evidence type="ECO:0000313" key="2">
    <source>
        <dbReference type="EMBL" id="KAH6652029.1"/>
    </source>
</evidence>
<protein>
    <recommendedName>
        <fullName evidence="1">Heterokaryon incompatibility domain-containing protein</fullName>
    </recommendedName>
</protein>
<proteinExistence type="predicted"/>
<accession>A0A9P8UGY5</accession>
<organism evidence="2 3">
    <name type="scientific">Truncatella angustata</name>
    <dbReference type="NCBI Taxonomy" id="152316"/>
    <lineage>
        <taxon>Eukaryota</taxon>
        <taxon>Fungi</taxon>
        <taxon>Dikarya</taxon>
        <taxon>Ascomycota</taxon>
        <taxon>Pezizomycotina</taxon>
        <taxon>Sordariomycetes</taxon>
        <taxon>Xylariomycetidae</taxon>
        <taxon>Amphisphaeriales</taxon>
        <taxon>Sporocadaceae</taxon>
        <taxon>Truncatella</taxon>
    </lineage>
</organism>
<dbReference type="Pfam" id="PF06985">
    <property type="entry name" value="HET"/>
    <property type="match status" value="1"/>
</dbReference>